<dbReference type="PANTHER" id="PTHR45758:SF4">
    <property type="entry name" value="MITOFERRIN-1"/>
    <property type="match status" value="1"/>
</dbReference>
<dbReference type="Pfam" id="PF00153">
    <property type="entry name" value="Mito_carr"/>
    <property type="match status" value="4"/>
</dbReference>
<evidence type="ECO:0000256" key="3">
    <source>
        <dbReference type="ARBA" id="ARBA00022448"/>
    </source>
</evidence>
<reference evidence="11 12" key="1">
    <citation type="submission" date="2019-01" db="EMBL/GenBank/DDBJ databases">
        <authorList>
            <person name="Ferrante I. M."/>
        </authorList>
    </citation>
    <scope>NUCLEOTIDE SEQUENCE [LARGE SCALE GENOMIC DNA]</scope>
    <source>
        <strain evidence="11 12">B856</strain>
    </source>
</reference>
<evidence type="ECO:0000256" key="6">
    <source>
        <dbReference type="ARBA" id="ARBA00023128"/>
    </source>
</evidence>
<sequence>MDQSAGTVDFDDDWEEWDGTSPFWVHCVAGSMAGVAEHILVYPLDTVRTHIQVCAACHFNPATHNASTQAATVAAHKHAPGNAGTPSARHLPPGSVLQQAAASATSSSKSSIAQAVCKTKAANLTASPRTGGMHHLGGSGSPGTYNLSILQAIRQLVSQRAAVSQTGSAAAALEATATTTASPPGVPAFAPRDVTRLWRGVQTILVGCIPAHALYFSTYEIVKASTLDKDGNVTAYGSALAGGAAVFGHDLVLGPLDTVKQRLQLGHYNGLTDALTQMIRTEGAVSLLRSFPVTLATNIPYGMIMVGTNEFLKDQWTRIKVANDGGDSDGNSDENYHIDHSELTMGVTLGASSLAGLVAAATTTPLDRIKTYLQTQQLAPKCLLQNNHHSASSPEHCPLNNGSGGSGPSAGSTNPKAPRFKPIVADWRQAALRIYQQEGYAGFFRGVTPRILSHTPAVAISWTTYETFKRYLKQHFVEE</sequence>
<dbReference type="PANTHER" id="PTHR45758">
    <property type="entry name" value="MITOFERRIN-1-RELATED"/>
    <property type="match status" value="1"/>
</dbReference>
<evidence type="ECO:0000313" key="11">
    <source>
        <dbReference type="EMBL" id="VEU38638.1"/>
    </source>
</evidence>
<keyword evidence="3 9" id="KW-0813">Transport</keyword>
<keyword evidence="4 8" id="KW-0812">Transmembrane</keyword>
<name>A0A448Z9F7_9STRA</name>
<evidence type="ECO:0008006" key="13">
    <source>
        <dbReference type="Google" id="ProtNLM"/>
    </source>
</evidence>
<dbReference type="EMBL" id="CAACVS010000179">
    <property type="protein sequence ID" value="VEU38638.1"/>
    <property type="molecule type" value="Genomic_DNA"/>
</dbReference>
<dbReference type="Gene3D" id="1.50.40.10">
    <property type="entry name" value="Mitochondrial carrier domain"/>
    <property type="match status" value="2"/>
</dbReference>
<dbReference type="GO" id="GO:0015093">
    <property type="term" value="F:ferrous iron transmembrane transporter activity"/>
    <property type="evidence" value="ECO:0007669"/>
    <property type="project" value="TreeGrafter"/>
</dbReference>
<accession>A0A448Z9F7</accession>
<dbReference type="GO" id="GO:0048250">
    <property type="term" value="P:iron import into the mitochondrion"/>
    <property type="evidence" value="ECO:0007669"/>
    <property type="project" value="TreeGrafter"/>
</dbReference>
<dbReference type="AlphaFoldDB" id="A0A448Z9F7"/>
<dbReference type="SUPFAM" id="SSF103506">
    <property type="entry name" value="Mitochondrial carrier"/>
    <property type="match status" value="1"/>
</dbReference>
<feature type="repeat" description="Solcar" evidence="8">
    <location>
        <begin position="343"/>
        <end position="471"/>
    </location>
</feature>
<dbReference type="PROSITE" id="PS50920">
    <property type="entry name" value="SOLCAR"/>
    <property type="match status" value="2"/>
</dbReference>
<keyword evidence="5" id="KW-1133">Transmembrane helix</keyword>
<gene>
    <name evidence="11" type="ORF">PSNMU_V1.4_AUG-EV-PASAV3_0054610</name>
</gene>
<organism evidence="11 12">
    <name type="scientific">Pseudo-nitzschia multistriata</name>
    <dbReference type="NCBI Taxonomy" id="183589"/>
    <lineage>
        <taxon>Eukaryota</taxon>
        <taxon>Sar</taxon>
        <taxon>Stramenopiles</taxon>
        <taxon>Ochrophyta</taxon>
        <taxon>Bacillariophyta</taxon>
        <taxon>Bacillariophyceae</taxon>
        <taxon>Bacillariophycidae</taxon>
        <taxon>Bacillariales</taxon>
        <taxon>Bacillariaceae</taxon>
        <taxon>Pseudo-nitzschia</taxon>
    </lineage>
</organism>
<keyword evidence="6" id="KW-0496">Mitochondrion</keyword>
<feature type="repeat" description="Solcar" evidence="8">
    <location>
        <begin position="233"/>
        <end position="315"/>
    </location>
</feature>
<evidence type="ECO:0000256" key="1">
    <source>
        <dbReference type="ARBA" id="ARBA00004225"/>
    </source>
</evidence>
<evidence type="ECO:0000256" key="4">
    <source>
        <dbReference type="ARBA" id="ARBA00022692"/>
    </source>
</evidence>
<evidence type="ECO:0000313" key="12">
    <source>
        <dbReference type="Proteomes" id="UP000291116"/>
    </source>
</evidence>
<feature type="region of interest" description="Disordered" evidence="10">
    <location>
        <begin position="387"/>
        <end position="418"/>
    </location>
</feature>
<dbReference type="InterPro" id="IPR023395">
    <property type="entry name" value="MCP_dom_sf"/>
</dbReference>
<evidence type="ECO:0000256" key="9">
    <source>
        <dbReference type="RuleBase" id="RU000488"/>
    </source>
</evidence>
<keyword evidence="7 8" id="KW-0472">Membrane</keyword>
<comment type="subcellular location">
    <subcellularLocation>
        <location evidence="1">Mitochondrion membrane</location>
        <topology evidence="1">Multi-pass membrane protein</topology>
    </subcellularLocation>
</comment>
<dbReference type="Proteomes" id="UP000291116">
    <property type="component" value="Unassembled WGS sequence"/>
</dbReference>
<evidence type="ECO:0000256" key="10">
    <source>
        <dbReference type="SAM" id="MobiDB-lite"/>
    </source>
</evidence>
<dbReference type="InterPro" id="IPR018108">
    <property type="entry name" value="MCP_transmembrane"/>
</dbReference>
<evidence type="ECO:0000256" key="2">
    <source>
        <dbReference type="ARBA" id="ARBA00006375"/>
    </source>
</evidence>
<comment type="similarity">
    <text evidence="2 9">Belongs to the mitochondrial carrier (TC 2.A.29) family.</text>
</comment>
<proteinExistence type="inferred from homology"/>
<evidence type="ECO:0000256" key="5">
    <source>
        <dbReference type="ARBA" id="ARBA00022989"/>
    </source>
</evidence>
<dbReference type="GO" id="GO:0031966">
    <property type="term" value="C:mitochondrial membrane"/>
    <property type="evidence" value="ECO:0007669"/>
    <property type="project" value="UniProtKB-SubCell"/>
</dbReference>
<protein>
    <recommendedName>
        <fullName evidence="13">Mitochondrial carrier protein</fullName>
    </recommendedName>
</protein>
<evidence type="ECO:0000256" key="7">
    <source>
        <dbReference type="ARBA" id="ARBA00023136"/>
    </source>
</evidence>
<evidence type="ECO:0000256" key="8">
    <source>
        <dbReference type="PROSITE-ProRule" id="PRU00282"/>
    </source>
</evidence>
<feature type="region of interest" description="Disordered" evidence="10">
    <location>
        <begin position="73"/>
        <end position="93"/>
    </location>
</feature>
<dbReference type="OrthoDB" id="43906at2759"/>
<keyword evidence="12" id="KW-1185">Reference proteome</keyword>